<proteinExistence type="predicted"/>
<dbReference type="InterPro" id="IPR018060">
    <property type="entry name" value="HTH_AraC"/>
</dbReference>
<gene>
    <name evidence="5" type="ORF">SAMN05660461_0455</name>
</gene>
<dbReference type="SUPFAM" id="SSF46689">
    <property type="entry name" value="Homeodomain-like"/>
    <property type="match status" value="1"/>
</dbReference>
<dbReference type="GO" id="GO:0003700">
    <property type="term" value="F:DNA-binding transcription factor activity"/>
    <property type="evidence" value="ECO:0007669"/>
    <property type="project" value="InterPro"/>
</dbReference>
<dbReference type="AlphaFoldDB" id="A0A1T5N5J7"/>
<dbReference type="STRING" id="393003.SAMN05660461_0455"/>
<feature type="domain" description="HTH araC/xylS-type" evidence="4">
    <location>
        <begin position="174"/>
        <end position="272"/>
    </location>
</feature>
<evidence type="ECO:0000256" key="3">
    <source>
        <dbReference type="ARBA" id="ARBA00023163"/>
    </source>
</evidence>
<dbReference type="EMBL" id="FUZZ01000001">
    <property type="protein sequence ID" value="SKC95624.1"/>
    <property type="molecule type" value="Genomic_DNA"/>
</dbReference>
<dbReference type="PANTHER" id="PTHR43280:SF32">
    <property type="entry name" value="TRANSCRIPTIONAL REGULATORY PROTEIN"/>
    <property type="match status" value="1"/>
</dbReference>
<dbReference type="Gene3D" id="1.10.10.60">
    <property type="entry name" value="Homeodomain-like"/>
    <property type="match status" value="1"/>
</dbReference>
<dbReference type="Pfam" id="PF12833">
    <property type="entry name" value="HTH_18"/>
    <property type="match status" value="1"/>
</dbReference>
<dbReference type="Proteomes" id="UP000190166">
    <property type="component" value="Unassembled WGS sequence"/>
</dbReference>
<keyword evidence="1" id="KW-0805">Transcription regulation</keyword>
<keyword evidence="2 5" id="KW-0238">DNA-binding</keyword>
<name>A0A1T5N5J7_9BACT</name>
<keyword evidence="3" id="KW-0804">Transcription</keyword>
<evidence type="ECO:0000259" key="4">
    <source>
        <dbReference type="PROSITE" id="PS01124"/>
    </source>
</evidence>
<dbReference type="PROSITE" id="PS01124">
    <property type="entry name" value="HTH_ARAC_FAMILY_2"/>
    <property type="match status" value="1"/>
</dbReference>
<dbReference type="SMART" id="SM00342">
    <property type="entry name" value="HTH_ARAC"/>
    <property type="match status" value="1"/>
</dbReference>
<evidence type="ECO:0000256" key="2">
    <source>
        <dbReference type="ARBA" id="ARBA00023125"/>
    </source>
</evidence>
<keyword evidence="6" id="KW-1185">Reference proteome</keyword>
<reference evidence="5 6" key="1">
    <citation type="submission" date="2017-02" db="EMBL/GenBank/DDBJ databases">
        <authorList>
            <person name="Peterson S.W."/>
        </authorList>
    </citation>
    <scope>NUCLEOTIDE SEQUENCE [LARGE SCALE GENOMIC DNA]</scope>
    <source>
        <strain evidence="5 6">DSM 18108</strain>
    </source>
</reference>
<organism evidence="5 6">
    <name type="scientific">Chitinophaga ginsengisegetis</name>
    <dbReference type="NCBI Taxonomy" id="393003"/>
    <lineage>
        <taxon>Bacteria</taxon>
        <taxon>Pseudomonadati</taxon>
        <taxon>Bacteroidota</taxon>
        <taxon>Chitinophagia</taxon>
        <taxon>Chitinophagales</taxon>
        <taxon>Chitinophagaceae</taxon>
        <taxon>Chitinophaga</taxon>
    </lineage>
</organism>
<dbReference type="RefSeq" id="WP_143313468.1">
    <property type="nucleotide sequence ID" value="NZ_FUZZ01000001.1"/>
</dbReference>
<sequence length="283" mass="32327">MKIAPDSGKNLLANSFVSFKEISNEAELTAPKENYFTLLFVEKATGVLTIELTDYQVGPRQVHILIPGKPYHWKLDAPVKGYRLTISKDMLQMFPPFFQFIFSQYDQPPVLDLDMPTFKKVLVECLAIKEELSAANISLELVNARCLLITLIISLWKSGECGDMLMGSAYSIAHAFKTLVDENFRKHKTVSFYAARLCITPNYLGIICRKSFNKSALEIIQERVLHEAKQLLHSTRKSIKEIAFDIGFPKLTYFSYFFKSKTSLTPVAYRKLFERSVKLSVEK</sequence>
<dbReference type="GO" id="GO:0043565">
    <property type="term" value="F:sequence-specific DNA binding"/>
    <property type="evidence" value="ECO:0007669"/>
    <property type="project" value="InterPro"/>
</dbReference>
<evidence type="ECO:0000313" key="5">
    <source>
        <dbReference type="EMBL" id="SKC95624.1"/>
    </source>
</evidence>
<dbReference type="PANTHER" id="PTHR43280">
    <property type="entry name" value="ARAC-FAMILY TRANSCRIPTIONAL REGULATOR"/>
    <property type="match status" value="1"/>
</dbReference>
<protein>
    <submittedName>
        <fullName evidence="5">AraC-type DNA-binding protein</fullName>
    </submittedName>
</protein>
<evidence type="ECO:0000313" key="6">
    <source>
        <dbReference type="Proteomes" id="UP000190166"/>
    </source>
</evidence>
<accession>A0A1T5N5J7</accession>
<dbReference type="InterPro" id="IPR009057">
    <property type="entry name" value="Homeodomain-like_sf"/>
</dbReference>
<evidence type="ECO:0000256" key="1">
    <source>
        <dbReference type="ARBA" id="ARBA00023015"/>
    </source>
</evidence>